<dbReference type="PANTHER" id="PTHR12197">
    <property type="entry name" value="HISTONE-LYSINE N-METHYLTRANSFERASE SMYD"/>
    <property type="match status" value="1"/>
</dbReference>
<name>A9UWR1_MONBE</name>
<keyword evidence="3" id="KW-1185">Reference proteome</keyword>
<feature type="domain" description="SET" evidence="1">
    <location>
        <begin position="1"/>
        <end position="193"/>
    </location>
</feature>
<dbReference type="InterPro" id="IPR050869">
    <property type="entry name" value="H3K4_H4K5_MeTrfase"/>
</dbReference>
<dbReference type="InterPro" id="IPR001214">
    <property type="entry name" value="SET_dom"/>
</dbReference>
<dbReference type="OMA" id="CIRCTEE"/>
<evidence type="ECO:0000259" key="1">
    <source>
        <dbReference type="PROSITE" id="PS50280"/>
    </source>
</evidence>
<dbReference type="Proteomes" id="UP000001357">
    <property type="component" value="Unassembled WGS sequence"/>
</dbReference>
<reference evidence="2 3" key="1">
    <citation type="journal article" date="2008" name="Nature">
        <title>The genome of the choanoflagellate Monosiga brevicollis and the origin of metazoans.</title>
        <authorList>
            <consortium name="JGI Sequencing"/>
            <person name="King N."/>
            <person name="Westbrook M.J."/>
            <person name="Young S.L."/>
            <person name="Kuo A."/>
            <person name="Abedin M."/>
            <person name="Chapman J."/>
            <person name="Fairclough S."/>
            <person name="Hellsten U."/>
            <person name="Isogai Y."/>
            <person name="Letunic I."/>
            <person name="Marr M."/>
            <person name="Pincus D."/>
            <person name="Putnam N."/>
            <person name="Rokas A."/>
            <person name="Wright K.J."/>
            <person name="Zuzow R."/>
            <person name="Dirks W."/>
            <person name="Good M."/>
            <person name="Goodstein D."/>
            <person name="Lemons D."/>
            <person name="Li W."/>
            <person name="Lyons J.B."/>
            <person name="Morris A."/>
            <person name="Nichols S."/>
            <person name="Richter D.J."/>
            <person name="Salamov A."/>
            <person name="Bork P."/>
            <person name="Lim W.A."/>
            <person name="Manning G."/>
            <person name="Miller W.T."/>
            <person name="McGinnis W."/>
            <person name="Shapiro H."/>
            <person name="Tjian R."/>
            <person name="Grigoriev I.V."/>
            <person name="Rokhsar D."/>
        </authorList>
    </citation>
    <scope>NUCLEOTIDE SEQUENCE [LARGE SCALE GENOMIC DNA]</scope>
    <source>
        <strain evidence="3">MX1 / ATCC 50154</strain>
    </source>
</reference>
<dbReference type="CDD" id="cd20071">
    <property type="entry name" value="SET_SMYD"/>
    <property type="match status" value="1"/>
</dbReference>
<dbReference type="AlphaFoldDB" id="A9UWR1"/>
<evidence type="ECO:0000313" key="2">
    <source>
        <dbReference type="EMBL" id="EDQ90258.1"/>
    </source>
</evidence>
<dbReference type="Pfam" id="PF00856">
    <property type="entry name" value="SET"/>
    <property type="match status" value="1"/>
</dbReference>
<sequence length="399" mass="43255">MGLFARRDIPAGTLILREPSAGCLARPTGYYDDKVPICANADVAIRLLQAAPELADQAWRQLQPRQHEFNASDPIRTLHQADLELSLRYMRAKLKAQPPVQSSGELQRLVAICMYNCFLTDHERQPGFDVLGLWPQAAAINHSCRPNATHYLDASAPMKPRESGADLPPEGGTMIIRSVSDIARGEPITISYVELGDPWPVRQEALRTGYGFACTCIRCTEEAALDSEQSLPGSKPKLEVAAHANGVSLEQLGRALEAPAELQVRLLSALHAKAAEGPASPGAQCVRYQLALRLGQILARGTPSERATAVQLLSQAWDLGATFMPPGWPAQSTVARYLVRLTTELGSTAAHHAWVTRFESSRALCRGGRCTRCEAYGLCPGPANALCLACQPTPIQTHD</sequence>
<dbReference type="PANTHER" id="PTHR12197:SF251">
    <property type="entry name" value="EG:BACR7C10.4 PROTEIN"/>
    <property type="match status" value="1"/>
</dbReference>
<gene>
    <name evidence="2" type="ORF">MONBRDRAFT_36667</name>
</gene>
<organism evidence="2 3">
    <name type="scientific">Monosiga brevicollis</name>
    <name type="common">Choanoflagellate</name>
    <dbReference type="NCBI Taxonomy" id="81824"/>
    <lineage>
        <taxon>Eukaryota</taxon>
        <taxon>Choanoflagellata</taxon>
        <taxon>Craspedida</taxon>
        <taxon>Salpingoecidae</taxon>
        <taxon>Monosiga</taxon>
    </lineage>
</organism>
<accession>A9UWR1</accession>
<dbReference type="RefSeq" id="XP_001745025.1">
    <property type="nucleotide sequence ID" value="XM_001744973.1"/>
</dbReference>
<evidence type="ECO:0000313" key="3">
    <source>
        <dbReference type="Proteomes" id="UP000001357"/>
    </source>
</evidence>
<dbReference type="InterPro" id="IPR046341">
    <property type="entry name" value="SET_dom_sf"/>
</dbReference>
<dbReference type="GeneID" id="5890392"/>
<proteinExistence type="predicted"/>
<dbReference type="KEGG" id="mbr:MONBRDRAFT_36667"/>
<dbReference type="GO" id="GO:0005634">
    <property type="term" value="C:nucleus"/>
    <property type="evidence" value="ECO:0000318"/>
    <property type="project" value="GO_Central"/>
</dbReference>
<dbReference type="PROSITE" id="PS50280">
    <property type="entry name" value="SET"/>
    <property type="match status" value="1"/>
</dbReference>
<dbReference type="STRING" id="81824.A9UWR1"/>
<dbReference type="SUPFAM" id="SSF82199">
    <property type="entry name" value="SET domain"/>
    <property type="match status" value="1"/>
</dbReference>
<dbReference type="InParanoid" id="A9UWR1"/>
<dbReference type="Gene3D" id="2.170.270.10">
    <property type="entry name" value="SET domain"/>
    <property type="match status" value="1"/>
</dbReference>
<protein>
    <recommendedName>
        <fullName evidence="1">SET domain-containing protein</fullName>
    </recommendedName>
</protein>
<dbReference type="eggNOG" id="KOG2084">
    <property type="taxonomic scope" value="Eukaryota"/>
</dbReference>
<dbReference type="Gene3D" id="1.10.220.160">
    <property type="match status" value="1"/>
</dbReference>
<dbReference type="EMBL" id="CH991548">
    <property type="protein sequence ID" value="EDQ90258.1"/>
    <property type="molecule type" value="Genomic_DNA"/>
</dbReference>